<comment type="subcellular location">
    <subcellularLocation>
        <location evidence="1">Cell membrane</location>
        <topology evidence="1">Multi-pass membrane protein</topology>
    </subcellularLocation>
</comment>
<accession>A0AA35RWS9</accession>
<evidence type="ECO:0000256" key="1">
    <source>
        <dbReference type="ARBA" id="ARBA00004651"/>
    </source>
</evidence>
<evidence type="ECO:0000256" key="6">
    <source>
        <dbReference type="SAM" id="Phobius"/>
    </source>
</evidence>
<dbReference type="Proteomes" id="UP001174909">
    <property type="component" value="Unassembled WGS sequence"/>
</dbReference>
<dbReference type="GO" id="GO:0005886">
    <property type="term" value="C:plasma membrane"/>
    <property type="evidence" value="ECO:0007669"/>
    <property type="project" value="UniProtKB-SubCell"/>
</dbReference>
<organism evidence="7 8">
    <name type="scientific">Geodia barretti</name>
    <name type="common">Barrett's horny sponge</name>
    <dbReference type="NCBI Taxonomy" id="519541"/>
    <lineage>
        <taxon>Eukaryota</taxon>
        <taxon>Metazoa</taxon>
        <taxon>Porifera</taxon>
        <taxon>Demospongiae</taxon>
        <taxon>Heteroscleromorpha</taxon>
        <taxon>Tetractinellida</taxon>
        <taxon>Astrophorina</taxon>
        <taxon>Geodiidae</taxon>
        <taxon>Geodia</taxon>
    </lineage>
</organism>
<keyword evidence="3 6" id="KW-0812">Transmembrane</keyword>
<feature type="transmembrane region" description="Helical" evidence="6">
    <location>
        <begin position="231"/>
        <end position="249"/>
    </location>
</feature>
<evidence type="ECO:0000256" key="2">
    <source>
        <dbReference type="ARBA" id="ARBA00022475"/>
    </source>
</evidence>
<keyword evidence="5 6" id="KW-0472">Membrane</keyword>
<feature type="transmembrane region" description="Helical" evidence="6">
    <location>
        <begin position="12"/>
        <end position="28"/>
    </location>
</feature>
<dbReference type="PANTHER" id="PTHR40043">
    <property type="entry name" value="UPF0719 INNER MEMBRANE PROTEIN YJFL"/>
    <property type="match status" value="1"/>
</dbReference>
<reference evidence="7" key="1">
    <citation type="submission" date="2023-03" db="EMBL/GenBank/DDBJ databases">
        <authorList>
            <person name="Steffen K."/>
            <person name="Cardenas P."/>
        </authorList>
    </citation>
    <scope>NUCLEOTIDE SEQUENCE</scope>
</reference>
<proteinExistence type="predicted"/>
<dbReference type="AlphaFoldDB" id="A0AA35RWS9"/>
<keyword evidence="8" id="KW-1185">Reference proteome</keyword>
<dbReference type="EMBL" id="CASHTH010001733">
    <property type="protein sequence ID" value="CAI8019215.1"/>
    <property type="molecule type" value="Genomic_DNA"/>
</dbReference>
<evidence type="ECO:0000256" key="4">
    <source>
        <dbReference type="ARBA" id="ARBA00022989"/>
    </source>
</evidence>
<feature type="transmembrane region" description="Helical" evidence="6">
    <location>
        <begin position="131"/>
        <end position="153"/>
    </location>
</feature>
<feature type="transmembrane region" description="Helical" evidence="6">
    <location>
        <begin position="159"/>
        <end position="179"/>
    </location>
</feature>
<feature type="transmembrane region" description="Helical" evidence="6">
    <location>
        <begin position="200"/>
        <end position="219"/>
    </location>
</feature>
<evidence type="ECO:0000256" key="3">
    <source>
        <dbReference type="ARBA" id="ARBA00022692"/>
    </source>
</evidence>
<feature type="transmembrane region" description="Helical" evidence="6">
    <location>
        <begin position="269"/>
        <end position="289"/>
    </location>
</feature>
<feature type="transmembrane region" description="Helical" evidence="6">
    <location>
        <begin position="49"/>
        <end position="70"/>
    </location>
</feature>
<evidence type="ECO:0000256" key="5">
    <source>
        <dbReference type="ARBA" id="ARBA00023136"/>
    </source>
</evidence>
<evidence type="ECO:0000313" key="7">
    <source>
        <dbReference type="EMBL" id="CAI8019215.1"/>
    </source>
</evidence>
<keyword evidence="2" id="KW-1003">Cell membrane</keyword>
<dbReference type="PANTHER" id="PTHR40043:SF1">
    <property type="entry name" value="UPF0719 INNER MEMBRANE PROTEIN YJFL"/>
    <property type="match status" value="1"/>
</dbReference>
<feature type="transmembrane region" description="Helical" evidence="6">
    <location>
        <begin position="90"/>
        <end position="110"/>
    </location>
</feature>
<evidence type="ECO:0000313" key="8">
    <source>
        <dbReference type="Proteomes" id="UP001174909"/>
    </source>
</evidence>
<keyword evidence="4 6" id="KW-1133">Transmembrane helix</keyword>
<name>A0AA35RWS9_GEOBA</name>
<comment type="caution">
    <text evidence="7">The sequence shown here is derived from an EMBL/GenBank/DDBJ whole genome shotgun (WGS) entry which is preliminary data.</text>
</comment>
<dbReference type="Pfam" id="PF03994">
    <property type="entry name" value="DUF350"/>
    <property type="match status" value="2"/>
</dbReference>
<gene>
    <name evidence="7" type="ORF">GBAR_LOCUS11571</name>
</gene>
<dbReference type="InterPro" id="IPR007140">
    <property type="entry name" value="DUF350"/>
</dbReference>
<sequence length="290" mass="30957">MIDILTFLPRGLVYVALGLVVLTLAKLARDIVTRHRIEEEIVDKGNVAVALRLSGYLVGVILVFLGAVYQPLGGAGYSGLGFDRAFGLEALWVFLYSLAGIVALNLMRLVTDRLVLYRFELEREIIQDQNVGAAAAEFGVNVAAGLVIAGAIAGQGGPLNALAFFGLGLGVLILFALFYEWTTPFNIHDEIERDNPAVGITLGGNLVAIGLVIFKATFGDFVGWQEGILEFVVYSVVGFALLYVLRLAVDLVLLPHTRVSQQVAAGRNVGVAFVETAVVVSSALILLVAV</sequence>
<protein>
    <submittedName>
        <fullName evidence="7">UPF0719 transmembrane protein aq_1349</fullName>
    </submittedName>
</protein>